<comment type="caution">
    <text evidence="8">The sequence shown here is derived from an EMBL/GenBank/DDBJ whole genome shotgun (WGS) entry which is preliminary data.</text>
</comment>
<dbReference type="SUPFAM" id="SSF48264">
    <property type="entry name" value="Cytochrome P450"/>
    <property type="match status" value="1"/>
</dbReference>
<keyword evidence="5" id="KW-0408">Iron</keyword>
<evidence type="ECO:0000313" key="9">
    <source>
        <dbReference type="Proteomes" id="UP001501009"/>
    </source>
</evidence>
<dbReference type="InterPro" id="IPR001128">
    <property type="entry name" value="Cyt_P450"/>
</dbReference>
<proteinExistence type="inferred from homology"/>
<dbReference type="InterPro" id="IPR050196">
    <property type="entry name" value="Cytochrome_P450_Monoox"/>
</dbReference>
<keyword evidence="9" id="KW-1185">Reference proteome</keyword>
<evidence type="ECO:0000256" key="7">
    <source>
        <dbReference type="SAM" id="MobiDB-lite"/>
    </source>
</evidence>
<dbReference type="PANTHER" id="PTHR24291">
    <property type="entry name" value="CYTOCHROME P450 FAMILY 4"/>
    <property type="match status" value="1"/>
</dbReference>
<dbReference type="Proteomes" id="UP001501009">
    <property type="component" value="Unassembled WGS sequence"/>
</dbReference>
<evidence type="ECO:0000313" key="8">
    <source>
        <dbReference type="EMBL" id="GAA3800043.1"/>
    </source>
</evidence>
<keyword evidence="2" id="KW-0349">Heme</keyword>
<evidence type="ECO:0000256" key="1">
    <source>
        <dbReference type="ARBA" id="ARBA00010617"/>
    </source>
</evidence>
<dbReference type="InterPro" id="IPR036396">
    <property type="entry name" value="Cyt_P450_sf"/>
</dbReference>
<organism evidence="8 9">
    <name type="scientific">Streptomyces coacervatus</name>
    <dbReference type="NCBI Taxonomy" id="647381"/>
    <lineage>
        <taxon>Bacteria</taxon>
        <taxon>Bacillati</taxon>
        <taxon>Actinomycetota</taxon>
        <taxon>Actinomycetes</taxon>
        <taxon>Kitasatosporales</taxon>
        <taxon>Streptomycetaceae</taxon>
        <taxon>Streptomyces</taxon>
    </lineage>
</organism>
<sequence>MFDKGGPFFERARELIGDGLVVCPHRLHRQQRRVLQPAFHRNRMPGYMADTAERVAQGTAGWQDGHPADITDDLQAISTRILVSAMFSSTLPQPLFTQIAQDATTVMSMVAQRMLIPTSWRWIRPPGDRRYRQAHARLQESLQKIVTDGRTTDTAQDDLLTMLLKARQSPAGGHPSARSEEGMSDQEIFNQLMTFLLAGSETTAGTMAWALYELALQPDLQQQVHNEIDTVLGGQPVTHRHLADLKLLGRVISETLRLHAPAWLITRTATTDTTLGRHRIPAGATVAYSAYTLHHRADLYPNPERFDPDRWLPSRGTPPSGAYLPFAQSARKCIGDVFATTEATLVLAAILTQWQFHPDPTQPRPPKPPIGAISKAPITLRPTRRGS</sequence>
<reference evidence="9" key="1">
    <citation type="journal article" date="2019" name="Int. J. Syst. Evol. Microbiol.">
        <title>The Global Catalogue of Microorganisms (GCM) 10K type strain sequencing project: providing services to taxonomists for standard genome sequencing and annotation.</title>
        <authorList>
            <consortium name="The Broad Institute Genomics Platform"/>
            <consortium name="The Broad Institute Genome Sequencing Center for Infectious Disease"/>
            <person name="Wu L."/>
            <person name="Ma J."/>
        </authorList>
    </citation>
    <scope>NUCLEOTIDE SEQUENCE [LARGE SCALE GENOMIC DNA]</scope>
    <source>
        <strain evidence="9">JCM 17138</strain>
    </source>
</reference>
<name>A0ABP7HPX4_9ACTN</name>
<accession>A0ABP7HPX4</accession>
<keyword evidence="4" id="KW-0560">Oxidoreductase</keyword>
<evidence type="ECO:0000256" key="3">
    <source>
        <dbReference type="ARBA" id="ARBA00022723"/>
    </source>
</evidence>
<evidence type="ECO:0000256" key="2">
    <source>
        <dbReference type="ARBA" id="ARBA00022617"/>
    </source>
</evidence>
<dbReference type="PRINTS" id="PR00463">
    <property type="entry name" value="EP450I"/>
</dbReference>
<feature type="compositionally biased region" description="Pro residues" evidence="7">
    <location>
        <begin position="360"/>
        <end position="369"/>
    </location>
</feature>
<dbReference type="PANTHER" id="PTHR24291:SF50">
    <property type="entry name" value="BIFUNCTIONAL ALBAFLAVENONE MONOOXYGENASE_TERPENE SYNTHASE"/>
    <property type="match status" value="1"/>
</dbReference>
<keyword evidence="3" id="KW-0479">Metal-binding</keyword>
<gene>
    <name evidence="8" type="ORF">GCM10022403_037820</name>
</gene>
<dbReference type="Gene3D" id="1.10.630.10">
    <property type="entry name" value="Cytochrome P450"/>
    <property type="match status" value="1"/>
</dbReference>
<evidence type="ECO:0000256" key="5">
    <source>
        <dbReference type="ARBA" id="ARBA00023004"/>
    </source>
</evidence>
<keyword evidence="6" id="KW-0503">Monooxygenase</keyword>
<dbReference type="PRINTS" id="PR00385">
    <property type="entry name" value="P450"/>
</dbReference>
<evidence type="ECO:0000256" key="6">
    <source>
        <dbReference type="ARBA" id="ARBA00023033"/>
    </source>
</evidence>
<comment type="similarity">
    <text evidence="1">Belongs to the cytochrome P450 family.</text>
</comment>
<dbReference type="InterPro" id="IPR002401">
    <property type="entry name" value="Cyt_P450_E_grp-I"/>
</dbReference>
<protein>
    <submittedName>
        <fullName evidence="8">Cytochrome P450</fullName>
    </submittedName>
</protein>
<dbReference type="EMBL" id="BAABDE010000017">
    <property type="protein sequence ID" value="GAA3800043.1"/>
    <property type="molecule type" value="Genomic_DNA"/>
</dbReference>
<evidence type="ECO:0000256" key="4">
    <source>
        <dbReference type="ARBA" id="ARBA00023002"/>
    </source>
</evidence>
<dbReference type="Pfam" id="PF00067">
    <property type="entry name" value="p450"/>
    <property type="match status" value="1"/>
</dbReference>
<feature type="region of interest" description="Disordered" evidence="7">
    <location>
        <begin position="357"/>
        <end position="387"/>
    </location>
</feature>